<gene>
    <name evidence="3" type="ORF">H9626_09280</name>
</gene>
<feature type="transmembrane region" description="Helical" evidence="2">
    <location>
        <begin position="6"/>
        <end position="39"/>
    </location>
</feature>
<keyword evidence="1" id="KW-0175">Coiled coil</keyword>
<organism evidence="3 4">
    <name type="scientific">Phocaeicola faecium</name>
    <dbReference type="NCBI Taxonomy" id="2762213"/>
    <lineage>
        <taxon>Bacteria</taxon>
        <taxon>Pseudomonadati</taxon>
        <taxon>Bacteroidota</taxon>
        <taxon>Bacteroidia</taxon>
        <taxon>Bacteroidales</taxon>
        <taxon>Bacteroidaceae</taxon>
        <taxon>Phocaeicola</taxon>
    </lineage>
</organism>
<keyword evidence="2" id="KW-1133">Transmembrane helix</keyword>
<keyword evidence="2" id="KW-0812">Transmembrane</keyword>
<proteinExistence type="predicted"/>
<dbReference type="RefSeq" id="WP_191710324.1">
    <property type="nucleotide sequence ID" value="NZ_JACSPQ010000009.1"/>
</dbReference>
<protein>
    <submittedName>
        <fullName evidence="3">Uncharacterized protein</fullName>
    </submittedName>
</protein>
<dbReference type="EMBL" id="JACSPQ010000009">
    <property type="protein sequence ID" value="MBD8002401.1"/>
    <property type="molecule type" value="Genomic_DNA"/>
</dbReference>
<accession>A0ABR8VCB9</accession>
<keyword evidence="2" id="KW-0472">Membrane</keyword>
<name>A0ABR8VCB9_9BACT</name>
<reference evidence="3 4" key="1">
    <citation type="submission" date="2020-08" db="EMBL/GenBank/DDBJ databases">
        <title>A Genomic Blueprint of the Chicken Gut Microbiome.</title>
        <authorList>
            <person name="Gilroy R."/>
            <person name="Ravi A."/>
            <person name="Getino M."/>
            <person name="Pursley I."/>
            <person name="Horton D.L."/>
            <person name="Alikhan N.-F."/>
            <person name="Baker D."/>
            <person name="Gharbi K."/>
            <person name="Hall N."/>
            <person name="Watson M."/>
            <person name="Adriaenssens E.M."/>
            <person name="Foster-Nyarko E."/>
            <person name="Jarju S."/>
            <person name="Secka A."/>
            <person name="Antonio M."/>
            <person name="Oren A."/>
            <person name="Chaudhuri R."/>
            <person name="La Ragione R.M."/>
            <person name="Hildebrand F."/>
            <person name="Pallen M.J."/>
        </authorList>
    </citation>
    <scope>NUCLEOTIDE SEQUENCE [LARGE SCALE GENOMIC DNA]</scope>
    <source>
        <strain evidence="3 4">Sa1YUN3</strain>
    </source>
</reference>
<evidence type="ECO:0000313" key="3">
    <source>
        <dbReference type="EMBL" id="MBD8002401.1"/>
    </source>
</evidence>
<keyword evidence="4" id="KW-1185">Reference proteome</keyword>
<feature type="coiled-coil region" evidence="1">
    <location>
        <begin position="40"/>
        <end position="67"/>
    </location>
</feature>
<dbReference type="Proteomes" id="UP000616346">
    <property type="component" value="Unassembled WGS sequence"/>
</dbReference>
<evidence type="ECO:0000256" key="1">
    <source>
        <dbReference type="SAM" id="Coils"/>
    </source>
</evidence>
<sequence>MIQKVLIILLVVSIILIILGYSTSSSILSILVAMISLVCERKQKTKIKEQEKSIKELEDALGVQKNEQGNITSVTTDCGTF</sequence>
<comment type="caution">
    <text evidence="3">The sequence shown here is derived from an EMBL/GenBank/DDBJ whole genome shotgun (WGS) entry which is preliminary data.</text>
</comment>
<evidence type="ECO:0000256" key="2">
    <source>
        <dbReference type="SAM" id="Phobius"/>
    </source>
</evidence>
<evidence type="ECO:0000313" key="4">
    <source>
        <dbReference type="Proteomes" id="UP000616346"/>
    </source>
</evidence>